<dbReference type="EMBL" id="CP001511">
    <property type="protein sequence ID" value="ACS44039.1"/>
    <property type="molecule type" value="Genomic_DNA"/>
</dbReference>
<gene>
    <name evidence="1" type="ordered locus">MexAM1_META2p1298</name>
</gene>
<evidence type="ECO:0000313" key="1">
    <source>
        <dbReference type="EMBL" id="ACS44039.1"/>
    </source>
</evidence>
<reference evidence="1 2" key="1">
    <citation type="journal article" date="2009" name="PLoS ONE">
        <title>Methylobacterium genome sequences: a reference blueprint to investigate microbial metabolism of C1 compounds from natural and industrial sources.</title>
        <authorList>
            <person name="Vuilleumier S."/>
            <person name="Chistoserdova L."/>
            <person name="Lee M.-C."/>
            <person name="Bringel F."/>
            <person name="Lajus A."/>
            <person name="Zhou Y."/>
            <person name="Gourion B."/>
            <person name="Barbe V."/>
            <person name="Chang J."/>
            <person name="Cruveiller S."/>
            <person name="Dossat C."/>
            <person name="Gillett W."/>
            <person name="Gruffaz C."/>
            <person name="Haugen E."/>
            <person name="Hourcade E."/>
            <person name="Levy R."/>
            <person name="Mangenot S."/>
            <person name="Muller E."/>
            <person name="Nadalig T."/>
            <person name="Pagni M."/>
            <person name="Penny C."/>
            <person name="Peyraud R."/>
            <person name="Robinson D.G."/>
            <person name="Roche D."/>
            <person name="Rouy Z."/>
            <person name="Saenampechek C."/>
            <person name="Salvignol G."/>
            <person name="Vallenet D."/>
            <person name="Wu Z."/>
            <person name="Marx C.J."/>
            <person name="Vorholt J.A."/>
            <person name="Olson M.V."/>
            <person name="Kaul R."/>
            <person name="Weissenbach J."/>
            <person name="Medigue C."/>
            <person name="Lidstrom M.E."/>
        </authorList>
    </citation>
    <scope>NUCLEOTIDE SEQUENCE [LARGE SCALE GENOMIC DNA]</scope>
    <source>
        <strain evidence="2">ATCC 14718 / DSM 1338 / JCM 2805 / NCIMB 9133 / AM1</strain>
    </source>
</reference>
<accession>C5B6F7</accession>
<sequence length="117" mass="13108">MNHEAEEIARQLVVEDVISRLHRATDEGPDYRTVFADVARQLLDRMDAAGPSWTSPARHEATRVLMREIVDPAAERHSGDLHERRMLYADLFGKVSGSVVSGVRADRMRAELVPSSV</sequence>
<geneLocation type="plasmid" evidence="1 2">
    <name>megaplasmid</name>
</geneLocation>
<proteinExistence type="predicted"/>
<dbReference type="AlphaFoldDB" id="C5B6F7"/>
<dbReference type="RefSeq" id="WP_003595955.1">
    <property type="nucleotide sequence ID" value="NC_012811.1"/>
</dbReference>
<protein>
    <submittedName>
        <fullName evidence="1">Uncharacterized protein</fullName>
    </submittedName>
</protein>
<keyword evidence="1" id="KW-0614">Plasmid</keyword>
<dbReference type="HOGENOM" id="CLU_2082030_0_0_5"/>
<keyword evidence="2" id="KW-1185">Reference proteome</keyword>
<evidence type="ECO:0000313" key="2">
    <source>
        <dbReference type="Proteomes" id="UP000009081"/>
    </source>
</evidence>
<name>C5B6F7_METEA</name>
<dbReference type="KEGG" id="mea:Mex_2p1298"/>
<dbReference type="Proteomes" id="UP000009081">
    <property type="component" value="Plasmid megaplasmid"/>
</dbReference>
<organism evidence="1 2">
    <name type="scientific">Methylorubrum extorquens (strain ATCC 14718 / DSM 1338 / JCM 2805 / NCIMB 9133 / AM1)</name>
    <name type="common">Methylobacterium extorquens</name>
    <dbReference type="NCBI Taxonomy" id="272630"/>
    <lineage>
        <taxon>Bacteria</taxon>
        <taxon>Pseudomonadati</taxon>
        <taxon>Pseudomonadota</taxon>
        <taxon>Alphaproteobacteria</taxon>
        <taxon>Hyphomicrobiales</taxon>
        <taxon>Methylobacteriaceae</taxon>
        <taxon>Methylorubrum</taxon>
    </lineage>
</organism>